<organism evidence="1 2">
    <name type="scientific">Hibiscus sabdariffa</name>
    <name type="common">roselle</name>
    <dbReference type="NCBI Taxonomy" id="183260"/>
    <lineage>
        <taxon>Eukaryota</taxon>
        <taxon>Viridiplantae</taxon>
        <taxon>Streptophyta</taxon>
        <taxon>Embryophyta</taxon>
        <taxon>Tracheophyta</taxon>
        <taxon>Spermatophyta</taxon>
        <taxon>Magnoliopsida</taxon>
        <taxon>eudicotyledons</taxon>
        <taxon>Gunneridae</taxon>
        <taxon>Pentapetalae</taxon>
        <taxon>rosids</taxon>
        <taxon>malvids</taxon>
        <taxon>Malvales</taxon>
        <taxon>Malvaceae</taxon>
        <taxon>Malvoideae</taxon>
        <taxon>Hibiscus</taxon>
    </lineage>
</organism>
<name>A0ABR1ZQJ5_9ROSI</name>
<gene>
    <name evidence="1" type="ORF">V6N11_080160</name>
</gene>
<evidence type="ECO:0000313" key="1">
    <source>
        <dbReference type="EMBL" id="KAK8482939.1"/>
    </source>
</evidence>
<dbReference type="EMBL" id="JBBPBN010000721">
    <property type="protein sequence ID" value="KAK8482939.1"/>
    <property type="molecule type" value="Genomic_DNA"/>
</dbReference>
<reference evidence="1 2" key="1">
    <citation type="journal article" date="2024" name="G3 (Bethesda)">
        <title>Genome assembly of Hibiscus sabdariffa L. provides insights into metabolisms of medicinal natural products.</title>
        <authorList>
            <person name="Kim T."/>
        </authorList>
    </citation>
    <scope>NUCLEOTIDE SEQUENCE [LARGE SCALE GENOMIC DNA]</scope>
    <source>
        <strain evidence="1">TK-2024</strain>
        <tissue evidence="1">Old leaves</tissue>
    </source>
</reference>
<evidence type="ECO:0000313" key="2">
    <source>
        <dbReference type="Proteomes" id="UP001396334"/>
    </source>
</evidence>
<sequence>MLCQGYLQVYEESVSGDACGCKGCYWYLMGLFDSRGGSYGDWSSSQIFLELMVIDILCNSLLISTETRPELWLTQGKLFASNNAMEATAFATSLGIHGNNFLHTPTKRSSQDTPCLFL</sequence>
<accession>A0ABR1ZQJ5</accession>
<comment type="caution">
    <text evidence="1">The sequence shown here is derived from an EMBL/GenBank/DDBJ whole genome shotgun (WGS) entry which is preliminary data.</text>
</comment>
<proteinExistence type="predicted"/>
<dbReference type="Proteomes" id="UP001396334">
    <property type="component" value="Unassembled WGS sequence"/>
</dbReference>
<protein>
    <submittedName>
        <fullName evidence="1">Uncharacterized protein</fullName>
    </submittedName>
</protein>
<keyword evidence="2" id="KW-1185">Reference proteome</keyword>